<evidence type="ECO:0000256" key="13">
    <source>
        <dbReference type="ARBA" id="ARBA00032866"/>
    </source>
</evidence>
<dbReference type="Pfam" id="PF00485">
    <property type="entry name" value="PRK"/>
    <property type="match status" value="1"/>
</dbReference>
<dbReference type="PANTHER" id="PTHR10285">
    <property type="entry name" value="URIDINE KINASE"/>
    <property type="match status" value="1"/>
</dbReference>
<keyword evidence="11 14" id="KW-0067">ATP-binding</keyword>
<keyword evidence="9 14" id="KW-0547">Nucleotide-binding</keyword>
<evidence type="ECO:0000256" key="5">
    <source>
        <dbReference type="ARBA" id="ARBA00012102"/>
    </source>
</evidence>
<gene>
    <name evidence="14" type="primary">coaA</name>
    <name evidence="17" type="ORF">ETSY1_08935</name>
</gene>
<protein>
    <recommendedName>
        <fullName evidence="6 14">Pantothenate kinase</fullName>
        <ecNumber evidence="5 14">2.7.1.33</ecNumber>
    </recommendedName>
    <alternativeName>
        <fullName evidence="13 14">Pantothenic acid kinase</fullName>
    </alternativeName>
</protein>
<evidence type="ECO:0000256" key="3">
    <source>
        <dbReference type="ARBA" id="ARBA00005225"/>
    </source>
</evidence>
<evidence type="ECO:0000256" key="11">
    <source>
        <dbReference type="ARBA" id="ARBA00022840"/>
    </source>
</evidence>
<feature type="domain" description="Phosphoribulokinase/uridine kinase" evidence="16">
    <location>
        <begin position="110"/>
        <end position="264"/>
    </location>
</feature>
<reference evidence="17 18" key="1">
    <citation type="journal article" date="2014" name="Nature">
        <title>An environmental bacterial taxon with a large and distinct metabolic repertoire.</title>
        <authorList>
            <person name="Wilson M.C."/>
            <person name="Mori T."/>
            <person name="Ruckert C."/>
            <person name="Uria A.R."/>
            <person name="Helf M.J."/>
            <person name="Takada K."/>
            <person name="Gernert C."/>
            <person name="Steffens U.A."/>
            <person name="Heycke N."/>
            <person name="Schmitt S."/>
            <person name="Rinke C."/>
            <person name="Helfrich E.J."/>
            <person name="Brachmann A.O."/>
            <person name="Gurgui C."/>
            <person name="Wakimoto T."/>
            <person name="Kracht M."/>
            <person name="Crusemann M."/>
            <person name="Hentschel U."/>
            <person name="Abe I."/>
            <person name="Matsunaga S."/>
            <person name="Kalinowski J."/>
            <person name="Takeyama H."/>
            <person name="Piel J."/>
        </authorList>
    </citation>
    <scope>NUCLEOTIDE SEQUENCE [LARGE SCALE GENOMIC DNA]</scope>
    <source>
        <strain evidence="18">TSY1</strain>
    </source>
</reference>
<dbReference type="UniPathway" id="UPA00241">
    <property type="reaction ID" value="UER00352"/>
</dbReference>
<dbReference type="NCBIfam" id="TIGR00554">
    <property type="entry name" value="panK_bact"/>
    <property type="match status" value="1"/>
</dbReference>
<evidence type="ECO:0000256" key="15">
    <source>
        <dbReference type="RuleBase" id="RU003530"/>
    </source>
</evidence>
<proteinExistence type="inferred from homology"/>
<dbReference type="HOGENOM" id="CLU_053818_1_1_7"/>
<dbReference type="EMBL" id="AZHW01000275">
    <property type="protein sequence ID" value="ETX01057.1"/>
    <property type="molecule type" value="Genomic_DNA"/>
</dbReference>
<keyword evidence="7 14" id="KW-0963">Cytoplasm</keyword>
<dbReference type="PIRSF" id="PIRSF000545">
    <property type="entry name" value="Pantothenate_kin"/>
    <property type="match status" value="1"/>
</dbReference>
<comment type="subcellular location">
    <subcellularLocation>
        <location evidence="2 14 15">Cytoplasm</location>
    </subcellularLocation>
</comment>
<evidence type="ECO:0000259" key="16">
    <source>
        <dbReference type="Pfam" id="PF00485"/>
    </source>
</evidence>
<evidence type="ECO:0000256" key="1">
    <source>
        <dbReference type="ARBA" id="ARBA00001206"/>
    </source>
</evidence>
<evidence type="ECO:0000256" key="9">
    <source>
        <dbReference type="ARBA" id="ARBA00022741"/>
    </source>
</evidence>
<comment type="catalytic activity">
    <reaction evidence="1 14 15">
        <text>(R)-pantothenate + ATP = (R)-4'-phosphopantothenate + ADP + H(+)</text>
        <dbReference type="Rhea" id="RHEA:16373"/>
        <dbReference type="ChEBI" id="CHEBI:10986"/>
        <dbReference type="ChEBI" id="CHEBI:15378"/>
        <dbReference type="ChEBI" id="CHEBI:29032"/>
        <dbReference type="ChEBI" id="CHEBI:30616"/>
        <dbReference type="ChEBI" id="CHEBI:456216"/>
        <dbReference type="EC" id="2.7.1.33"/>
    </reaction>
</comment>
<comment type="caution">
    <text evidence="17">The sequence shown here is derived from an EMBL/GenBank/DDBJ whole genome shotgun (WGS) entry which is preliminary data.</text>
</comment>
<accession>W4LUE7</accession>
<dbReference type="SUPFAM" id="SSF52540">
    <property type="entry name" value="P-loop containing nucleoside triphosphate hydrolases"/>
    <property type="match status" value="1"/>
</dbReference>
<evidence type="ECO:0000256" key="6">
    <source>
        <dbReference type="ARBA" id="ARBA00015080"/>
    </source>
</evidence>
<evidence type="ECO:0000256" key="7">
    <source>
        <dbReference type="ARBA" id="ARBA00022490"/>
    </source>
</evidence>
<keyword evidence="12 14" id="KW-0173">Coenzyme A biosynthesis</keyword>
<dbReference type="GO" id="GO:0005524">
    <property type="term" value="F:ATP binding"/>
    <property type="evidence" value="ECO:0007669"/>
    <property type="project" value="UniProtKB-UniRule"/>
</dbReference>
<sequence length="338" mass="38539">MENLEPIDSLEDVIGHAGADYAVKDMLLMSLYNAFSRPEWSRLRADTPMTLSEEELMQLRGRNENVSLAEVEDIYLPLSRLLNFYVAAVQNLHKATAAFLGNTAAKVPYIIGIAGSVAVGKSTTSRILQALLSRWPNHPKVDLVTTDGFLWPTKILQERGLMRRKGFPESYNVQALVEFVSAVKAGERQVKIPVYSHHTYDIVPDQCQVIDQPDIMIVEGLNVLQTGVDNEGHRRPHVFVSDYFDFTIYVHAETDIIRQWYIDRFSTFRNLAKTDPTSFYWRFAHLTDGEAQIHARLIWEVINELNLHQNILPTRKRADLILNKGADHSVQSVLLRKI</sequence>
<dbReference type="HAMAP" id="MF_00215">
    <property type="entry name" value="Pantothen_kinase_1"/>
    <property type="match status" value="1"/>
</dbReference>
<keyword evidence="8 14" id="KW-0808">Transferase</keyword>
<dbReference type="AlphaFoldDB" id="W4LUE7"/>
<evidence type="ECO:0000256" key="4">
    <source>
        <dbReference type="ARBA" id="ARBA00006087"/>
    </source>
</evidence>
<keyword evidence="10 14" id="KW-0418">Kinase</keyword>
<dbReference type="GO" id="GO:0015937">
    <property type="term" value="P:coenzyme A biosynthetic process"/>
    <property type="evidence" value="ECO:0007669"/>
    <property type="project" value="UniProtKB-UniRule"/>
</dbReference>
<dbReference type="InterPro" id="IPR006083">
    <property type="entry name" value="PRK/URK"/>
</dbReference>
<dbReference type="GO" id="GO:0004594">
    <property type="term" value="F:pantothenate kinase activity"/>
    <property type="evidence" value="ECO:0007669"/>
    <property type="project" value="UniProtKB-UniRule"/>
</dbReference>
<evidence type="ECO:0000256" key="12">
    <source>
        <dbReference type="ARBA" id="ARBA00022993"/>
    </source>
</evidence>
<evidence type="ECO:0000256" key="2">
    <source>
        <dbReference type="ARBA" id="ARBA00004496"/>
    </source>
</evidence>
<name>W4LUE7_ENTF1</name>
<dbReference type="Proteomes" id="UP000019141">
    <property type="component" value="Unassembled WGS sequence"/>
</dbReference>
<comment type="pathway">
    <text evidence="3 14 15">Cofactor biosynthesis; coenzyme A biosynthesis; CoA from (R)-pantothenate: step 1/5.</text>
</comment>
<dbReference type="CDD" id="cd02025">
    <property type="entry name" value="PanK"/>
    <property type="match status" value="1"/>
</dbReference>
<dbReference type="EC" id="2.7.1.33" evidence="5 14"/>
<dbReference type="InterPro" id="IPR004566">
    <property type="entry name" value="PanK"/>
</dbReference>
<dbReference type="Gene3D" id="3.40.50.300">
    <property type="entry name" value="P-loop containing nucleotide triphosphate hydrolases"/>
    <property type="match status" value="1"/>
</dbReference>
<dbReference type="InterPro" id="IPR027417">
    <property type="entry name" value="P-loop_NTPase"/>
</dbReference>
<evidence type="ECO:0000256" key="8">
    <source>
        <dbReference type="ARBA" id="ARBA00022679"/>
    </source>
</evidence>
<evidence type="ECO:0000256" key="14">
    <source>
        <dbReference type="HAMAP-Rule" id="MF_00215"/>
    </source>
</evidence>
<feature type="binding site" evidence="14">
    <location>
        <begin position="115"/>
        <end position="122"/>
    </location>
    <ligand>
        <name>ATP</name>
        <dbReference type="ChEBI" id="CHEBI:30616"/>
    </ligand>
</feature>
<evidence type="ECO:0000313" key="17">
    <source>
        <dbReference type="EMBL" id="ETX01057.1"/>
    </source>
</evidence>
<evidence type="ECO:0000313" key="18">
    <source>
        <dbReference type="Proteomes" id="UP000019141"/>
    </source>
</evidence>
<dbReference type="PATRIC" id="fig|1429438.4.peg.1865"/>
<organism evidence="17 18">
    <name type="scientific">Entotheonella factor</name>
    <dbReference type="NCBI Taxonomy" id="1429438"/>
    <lineage>
        <taxon>Bacteria</taxon>
        <taxon>Pseudomonadati</taxon>
        <taxon>Nitrospinota/Tectimicrobiota group</taxon>
        <taxon>Candidatus Tectimicrobiota</taxon>
        <taxon>Candidatus Entotheonellia</taxon>
        <taxon>Candidatus Entotheonellales</taxon>
        <taxon>Candidatus Entotheonellaceae</taxon>
        <taxon>Candidatus Entotheonella</taxon>
    </lineage>
</organism>
<comment type="similarity">
    <text evidence="4 14 15">Belongs to the prokaryotic pantothenate kinase family.</text>
</comment>
<keyword evidence="18" id="KW-1185">Reference proteome</keyword>
<dbReference type="GO" id="GO:0005737">
    <property type="term" value="C:cytoplasm"/>
    <property type="evidence" value="ECO:0007669"/>
    <property type="project" value="UniProtKB-SubCell"/>
</dbReference>
<evidence type="ECO:0000256" key="10">
    <source>
        <dbReference type="ARBA" id="ARBA00022777"/>
    </source>
</evidence>